<dbReference type="PANTHER" id="PTHR43658:SF8">
    <property type="entry name" value="17-BETA-HYDROXYSTEROID DEHYDROGENASE 14-RELATED"/>
    <property type="match status" value="1"/>
</dbReference>
<evidence type="ECO:0000313" key="3">
    <source>
        <dbReference type="EMBL" id="KIL99277.1"/>
    </source>
</evidence>
<comment type="similarity">
    <text evidence="2">Belongs to the short-chain dehydrogenases/reductases (SDR) family.</text>
</comment>
<keyword evidence="4" id="KW-1185">Reference proteome</keyword>
<dbReference type="OrthoDB" id="9795647at2"/>
<dbReference type="InterPro" id="IPR036291">
    <property type="entry name" value="NAD(P)-bd_dom_sf"/>
</dbReference>
<evidence type="ECO:0000313" key="4">
    <source>
        <dbReference type="Proteomes" id="UP000031971"/>
    </source>
</evidence>
<protein>
    <submittedName>
        <fullName evidence="3">3-hydroxyacyl-CoA dehydrogenase</fullName>
    </submittedName>
</protein>
<sequence length="253" mass="25735">MNVNGLAAIVTGAGSGLGQATARALAKAGAKVAVFDINAANAEATAREIGGVFAACDVTDEASTLAAMAHARAAHGPARIAVSCAGVVTPGKVVGRKGPMPLETYARVIQVNLIGTFNVMRLAAADMAGLEPLEGGERGVIVNTASIAAWDGQVGQCAYASSKGGVAALSLPAAREFAPLGIRVMAVAPGYMETPMLAGMPEEVMTNLVASTLFPHRLGRPEEFARMVLAICDNPMLNGSAIRLDGAVRMPPQ</sequence>
<dbReference type="GO" id="GO:0016491">
    <property type="term" value="F:oxidoreductase activity"/>
    <property type="evidence" value="ECO:0007669"/>
    <property type="project" value="UniProtKB-KW"/>
</dbReference>
<comment type="caution">
    <text evidence="3">The sequence shown here is derived from an EMBL/GenBank/DDBJ whole genome shotgun (WGS) entry which is preliminary data.</text>
</comment>
<accession>A0A0C2UCN5</accession>
<dbReference type="PRINTS" id="PR00080">
    <property type="entry name" value="SDRFAMILY"/>
</dbReference>
<evidence type="ECO:0000256" key="1">
    <source>
        <dbReference type="ARBA" id="ARBA00023002"/>
    </source>
</evidence>
<dbReference type="EMBL" id="JXSL01000025">
    <property type="protein sequence ID" value="KIL99277.1"/>
    <property type="molecule type" value="Genomic_DNA"/>
</dbReference>
<dbReference type="STRING" id="272627.CCC_03495"/>
<dbReference type="PANTHER" id="PTHR43658">
    <property type="entry name" value="SHORT-CHAIN DEHYDROGENASE/REDUCTASE"/>
    <property type="match status" value="1"/>
</dbReference>
<name>A0A0C2UCN5_PARME</name>
<gene>
    <name evidence="3" type="ORF">CCC_03495</name>
</gene>
<reference evidence="3 4" key="1">
    <citation type="submission" date="2015-01" db="EMBL/GenBank/DDBJ databases">
        <title>Genome Sequence of Magnetospirillum magnetotacticum Strain MS-1.</title>
        <authorList>
            <person name="Marinov G.K."/>
            <person name="Smalley M.D."/>
            <person name="DeSalvo G."/>
        </authorList>
    </citation>
    <scope>NUCLEOTIDE SEQUENCE [LARGE SCALE GENOMIC DNA]</scope>
    <source>
        <strain evidence="3 4">MS-1</strain>
    </source>
</reference>
<proteinExistence type="inferred from homology"/>
<dbReference type="InterPro" id="IPR002347">
    <property type="entry name" value="SDR_fam"/>
</dbReference>
<dbReference type="Proteomes" id="UP000031971">
    <property type="component" value="Unassembled WGS sequence"/>
</dbReference>
<dbReference type="PROSITE" id="PS00061">
    <property type="entry name" value="ADH_SHORT"/>
    <property type="match status" value="1"/>
</dbReference>
<dbReference type="Pfam" id="PF00106">
    <property type="entry name" value="adh_short"/>
    <property type="match status" value="1"/>
</dbReference>
<organism evidence="3 4">
    <name type="scientific">Paramagnetospirillum magnetotacticum MS-1</name>
    <dbReference type="NCBI Taxonomy" id="272627"/>
    <lineage>
        <taxon>Bacteria</taxon>
        <taxon>Pseudomonadati</taxon>
        <taxon>Pseudomonadota</taxon>
        <taxon>Alphaproteobacteria</taxon>
        <taxon>Rhodospirillales</taxon>
        <taxon>Magnetospirillaceae</taxon>
        <taxon>Paramagnetospirillum</taxon>
    </lineage>
</organism>
<dbReference type="SUPFAM" id="SSF51735">
    <property type="entry name" value="NAD(P)-binding Rossmann-fold domains"/>
    <property type="match status" value="1"/>
</dbReference>
<evidence type="ECO:0000256" key="2">
    <source>
        <dbReference type="RuleBase" id="RU000363"/>
    </source>
</evidence>
<dbReference type="InterPro" id="IPR020904">
    <property type="entry name" value="Sc_DH/Rdtase_CS"/>
</dbReference>
<dbReference type="AlphaFoldDB" id="A0A0C2UCN5"/>
<dbReference type="RefSeq" id="WP_009870681.1">
    <property type="nucleotide sequence ID" value="NZ_JXSL01000025.1"/>
</dbReference>
<keyword evidence="1" id="KW-0560">Oxidoreductase</keyword>
<dbReference type="PRINTS" id="PR00081">
    <property type="entry name" value="GDHRDH"/>
</dbReference>
<dbReference type="Gene3D" id="3.40.50.720">
    <property type="entry name" value="NAD(P)-binding Rossmann-like Domain"/>
    <property type="match status" value="1"/>
</dbReference>